<dbReference type="InterPro" id="IPR050490">
    <property type="entry name" value="Bact_solute-bd_prot1"/>
</dbReference>
<evidence type="ECO:0000256" key="3">
    <source>
        <dbReference type="SAM" id="SignalP"/>
    </source>
</evidence>
<proteinExistence type="inferred from homology"/>
<comment type="caution">
    <text evidence="4">The sequence shown here is derived from an EMBL/GenBank/DDBJ whole genome shotgun (WGS) entry which is preliminary data.</text>
</comment>
<dbReference type="PANTHER" id="PTHR43649">
    <property type="entry name" value="ARABINOSE-BINDING PROTEIN-RELATED"/>
    <property type="match status" value="1"/>
</dbReference>
<keyword evidence="3" id="KW-0732">Signal</keyword>
<dbReference type="Pfam" id="PF01547">
    <property type="entry name" value="SBP_bac_1"/>
    <property type="match status" value="1"/>
</dbReference>
<evidence type="ECO:0000256" key="2">
    <source>
        <dbReference type="ARBA" id="ARBA00008520"/>
    </source>
</evidence>
<feature type="signal peptide" evidence="3">
    <location>
        <begin position="1"/>
        <end position="27"/>
    </location>
</feature>
<comment type="subcellular location">
    <subcellularLocation>
        <location evidence="1">Periplasm</location>
    </subcellularLocation>
</comment>
<dbReference type="AlphaFoldDB" id="A0A4U0Z219"/>
<organism evidence="4 5">
    <name type="scientific">Cereibacter changlensis</name>
    <dbReference type="NCBI Taxonomy" id="402884"/>
    <lineage>
        <taxon>Bacteria</taxon>
        <taxon>Pseudomonadati</taxon>
        <taxon>Pseudomonadota</taxon>
        <taxon>Alphaproteobacteria</taxon>
        <taxon>Rhodobacterales</taxon>
        <taxon>Paracoccaceae</taxon>
        <taxon>Cereibacter</taxon>
    </lineage>
</organism>
<dbReference type="SUPFAM" id="SSF53850">
    <property type="entry name" value="Periplasmic binding protein-like II"/>
    <property type="match status" value="1"/>
</dbReference>
<dbReference type="PANTHER" id="PTHR43649:SF12">
    <property type="entry name" value="DIACETYLCHITOBIOSE BINDING PROTEIN DASA"/>
    <property type="match status" value="1"/>
</dbReference>
<dbReference type="CDD" id="cd13585">
    <property type="entry name" value="PBP2_TMBP_like"/>
    <property type="match status" value="1"/>
</dbReference>
<dbReference type="EMBL" id="SWAU01000006">
    <property type="protein sequence ID" value="TKA98295.1"/>
    <property type="molecule type" value="Genomic_DNA"/>
</dbReference>
<name>A0A4U0Z219_9RHOB</name>
<gene>
    <name evidence="4" type="ORF">FAZ78_01565</name>
</gene>
<evidence type="ECO:0000313" key="5">
    <source>
        <dbReference type="Proteomes" id="UP000306340"/>
    </source>
</evidence>
<dbReference type="RefSeq" id="WP_136791012.1">
    <property type="nucleotide sequence ID" value="NZ_SWAU01000006.1"/>
</dbReference>
<dbReference type="GO" id="GO:0042597">
    <property type="term" value="C:periplasmic space"/>
    <property type="evidence" value="ECO:0007669"/>
    <property type="project" value="UniProtKB-SubCell"/>
</dbReference>
<evidence type="ECO:0000313" key="4">
    <source>
        <dbReference type="EMBL" id="TKA98295.1"/>
    </source>
</evidence>
<feature type="chain" id="PRO_5020937146" evidence="3">
    <location>
        <begin position="28"/>
        <end position="426"/>
    </location>
</feature>
<dbReference type="Proteomes" id="UP000306340">
    <property type="component" value="Unassembled WGS sequence"/>
</dbReference>
<accession>A0A4U0Z219</accession>
<comment type="similarity">
    <text evidence="2">Belongs to the bacterial solute-binding protein 1 family.</text>
</comment>
<sequence>MIAINRRSLLLAALMSGAAAMPFAASAQEQEVNVLLFSMPSTLGLQKLAGDFEAETGIKANIEVVGQDVFESRITLSFAGGAADVDVVHTPGIQVQRWVEAGWLAPLTEAVAALPDRDDIIPSTLESFRVGDTDWGVPFFAETGLLAYRKDLLEAAGVEPPKTWEEMLAVAKAVDSPDTAGAVMRAAPGQGFNMFVFPMIMRAYGGEFFADYPEDLTPALDSAENLEALKVYTSLLNDYGPDGVGSFNFPEVVAAMQSGGAAMTVDGTSIVSQTVDPTKSQVADNIVLALPPEGPQGRSPALAVHGLGVTAGTANADAAAQFIAWATSKETQTKLALNEAYPDFTRASVGQDPAVQEKYAAIQEDFLDLRVAALQAARSDYRPLLPTWPEIGAVIGENVNAALNGLISPEEALATANEEVGYITGQ</sequence>
<dbReference type="Gene3D" id="3.40.190.10">
    <property type="entry name" value="Periplasmic binding protein-like II"/>
    <property type="match status" value="2"/>
</dbReference>
<evidence type="ECO:0000256" key="1">
    <source>
        <dbReference type="ARBA" id="ARBA00004418"/>
    </source>
</evidence>
<protein>
    <submittedName>
        <fullName evidence="4">Sugar ABC transporter substrate-binding protein</fullName>
    </submittedName>
</protein>
<reference evidence="4 5" key="1">
    <citation type="submission" date="2019-04" db="EMBL/GenBank/DDBJ databases">
        <title>Crypto-aerobic microbial life in anoxic (sulfidic) marine sediments.</title>
        <authorList>
            <person name="Bhattacharya S."/>
            <person name="Roy C."/>
            <person name="Mondal N."/>
            <person name="Sarkar J."/>
            <person name="Mandal S."/>
            <person name="Rameez M.J."/>
            <person name="Ghosh W."/>
        </authorList>
    </citation>
    <scope>NUCLEOTIDE SEQUENCE [LARGE SCALE GENOMIC DNA]</scope>
    <source>
        <strain evidence="4 5">SBBC</strain>
    </source>
</reference>
<dbReference type="InterPro" id="IPR006059">
    <property type="entry name" value="SBP"/>
</dbReference>